<dbReference type="InterPro" id="IPR016032">
    <property type="entry name" value="Sig_transdc_resp-reg_C-effctor"/>
</dbReference>
<dbReference type="AlphaFoldDB" id="A0A0A0HI76"/>
<dbReference type="Pfam" id="PF00196">
    <property type="entry name" value="GerE"/>
    <property type="match status" value="1"/>
</dbReference>
<dbReference type="PROSITE" id="PS50043">
    <property type="entry name" value="HTH_LUXR_2"/>
    <property type="match status" value="1"/>
</dbReference>
<keyword evidence="2" id="KW-0238">DNA-binding</keyword>
<sequence length="202" mass="21740">MTKLLLADDHDLVREMIAAYLRAQGGFEVHVAESLGTALDVQEKNGPFQLVLLDLMMPGMDSLTGLGVMKARAKCPVAILSGTATAEIGRRALRSGAAGFLPKTLDPQSLVAAVHHMLLGETYAPLDFLEAGEDEAEGPVRLTPRETDVLVGILHGKSNKEIARDLDIQEVTVKLHLKTLSRKLGAKNRTHAAMIARDMGLT</sequence>
<dbReference type="InterPro" id="IPR011006">
    <property type="entry name" value="CheY-like_superfamily"/>
</dbReference>
<dbReference type="InterPro" id="IPR001789">
    <property type="entry name" value="Sig_transdc_resp-reg_receiver"/>
</dbReference>
<feature type="domain" description="Response regulatory" evidence="5">
    <location>
        <begin position="3"/>
        <end position="118"/>
    </location>
</feature>
<dbReference type="Gene3D" id="3.40.50.2300">
    <property type="match status" value="1"/>
</dbReference>
<evidence type="ECO:0000313" key="7">
    <source>
        <dbReference type="Proteomes" id="UP000030021"/>
    </source>
</evidence>
<organism evidence="6 7">
    <name type="scientific">Roseovarius mucosus DSM 17069</name>
    <dbReference type="NCBI Taxonomy" id="1288298"/>
    <lineage>
        <taxon>Bacteria</taxon>
        <taxon>Pseudomonadati</taxon>
        <taxon>Pseudomonadota</taxon>
        <taxon>Alphaproteobacteria</taxon>
        <taxon>Rhodobacterales</taxon>
        <taxon>Roseobacteraceae</taxon>
        <taxon>Roseovarius</taxon>
    </lineage>
</organism>
<accession>A0A0A0HI76</accession>
<evidence type="ECO:0000256" key="3">
    <source>
        <dbReference type="PROSITE-ProRule" id="PRU00169"/>
    </source>
</evidence>
<dbReference type="PANTHER" id="PTHR45566:SF1">
    <property type="entry name" value="HTH-TYPE TRANSCRIPTIONAL REGULATOR YHJB-RELATED"/>
    <property type="match status" value="1"/>
</dbReference>
<dbReference type="GO" id="GO:0000160">
    <property type="term" value="P:phosphorelay signal transduction system"/>
    <property type="evidence" value="ECO:0007669"/>
    <property type="project" value="InterPro"/>
</dbReference>
<dbReference type="GO" id="GO:0003677">
    <property type="term" value="F:DNA binding"/>
    <property type="evidence" value="ECO:0007669"/>
    <property type="project" value="UniProtKB-KW"/>
</dbReference>
<dbReference type="HOGENOM" id="CLU_000445_90_10_5"/>
<name>A0A0A0HI76_9RHOB</name>
<dbReference type="EMBL" id="AONH01000018">
    <property type="protein sequence ID" value="KGM86369.1"/>
    <property type="molecule type" value="Genomic_DNA"/>
</dbReference>
<dbReference type="InterPro" id="IPR058245">
    <property type="entry name" value="NreC/VraR/RcsB-like_REC"/>
</dbReference>
<dbReference type="SMART" id="SM00421">
    <property type="entry name" value="HTH_LUXR"/>
    <property type="match status" value="1"/>
</dbReference>
<feature type="domain" description="HTH luxR-type" evidence="4">
    <location>
        <begin position="135"/>
        <end position="200"/>
    </location>
</feature>
<dbReference type="RefSeq" id="WP_037274781.1">
    <property type="nucleotide sequence ID" value="NZ_KN293983.1"/>
</dbReference>
<protein>
    <submittedName>
        <fullName evidence="6">Two component transcriptional regulator, LuxR family</fullName>
    </submittedName>
</protein>
<dbReference type="CDD" id="cd06170">
    <property type="entry name" value="LuxR_C_like"/>
    <property type="match status" value="1"/>
</dbReference>
<dbReference type="InterPro" id="IPR051015">
    <property type="entry name" value="EvgA-like"/>
</dbReference>
<dbReference type="GO" id="GO:0006355">
    <property type="term" value="P:regulation of DNA-templated transcription"/>
    <property type="evidence" value="ECO:0007669"/>
    <property type="project" value="InterPro"/>
</dbReference>
<dbReference type="PRINTS" id="PR00038">
    <property type="entry name" value="HTHLUXR"/>
</dbReference>
<dbReference type="InterPro" id="IPR036388">
    <property type="entry name" value="WH-like_DNA-bd_sf"/>
</dbReference>
<dbReference type="Pfam" id="PF00072">
    <property type="entry name" value="Response_reg"/>
    <property type="match status" value="1"/>
</dbReference>
<dbReference type="PATRIC" id="fig|1288298.3.peg.3651"/>
<dbReference type="OrthoDB" id="3679796at2"/>
<evidence type="ECO:0000256" key="2">
    <source>
        <dbReference type="ARBA" id="ARBA00023125"/>
    </source>
</evidence>
<dbReference type="SUPFAM" id="SSF52172">
    <property type="entry name" value="CheY-like"/>
    <property type="match status" value="1"/>
</dbReference>
<dbReference type="PROSITE" id="PS50110">
    <property type="entry name" value="RESPONSE_REGULATORY"/>
    <property type="match status" value="1"/>
</dbReference>
<dbReference type="Proteomes" id="UP000030021">
    <property type="component" value="Unassembled WGS sequence"/>
</dbReference>
<comment type="caution">
    <text evidence="6">The sequence shown here is derived from an EMBL/GenBank/DDBJ whole genome shotgun (WGS) entry which is preliminary data.</text>
</comment>
<reference evidence="6 7" key="1">
    <citation type="submission" date="2013-01" db="EMBL/GenBank/DDBJ databases">
        <authorList>
            <person name="Fiebig A."/>
            <person name="Goeker M."/>
            <person name="Klenk H.-P.P."/>
        </authorList>
    </citation>
    <scope>NUCLEOTIDE SEQUENCE [LARGE SCALE GENOMIC DNA]</scope>
    <source>
        <strain evidence="6 7">DSM 17069</strain>
    </source>
</reference>
<evidence type="ECO:0000259" key="4">
    <source>
        <dbReference type="PROSITE" id="PS50043"/>
    </source>
</evidence>
<dbReference type="Gene3D" id="1.10.10.10">
    <property type="entry name" value="Winged helix-like DNA-binding domain superfamily/Winged helix DNA-binding domain"/>
    <property type="match status" value="1"/>
</dbReference>
<dbReference type="STRING" id="215743.ROSMUCSMR3_04015"/>
<dbReference type="PANTHER" id="PTHR45566">
    <property type="entry name" value="HTH-TYPE TRANSCRIPTIONAL REGULATOR YHJB-RELATED"/>
    <property type="match status" value="1"/>
</dbReference>
<evidence type="ECO:0000313" key="6">
    <source>
        <dbReference type="EMBL" id="KGM86369.1"/>
    </source>
</evidence>
<gene>
    <name evidence="6" type="ORF">rosmuc_03642</name>
</gene>
<dbReference type="eggNOG" id="COG2197">
    <property type="taxonomic scope" value="Bacteria"/>
</dbReference>
<dbReference type="SMART" id="SM00448">
    <property type="entry name" value="REC"/>
    <property type="match status" value="1"/>
</dbReference>
<keyword evidence="1 3" id="KW-0597">Phosphoprotein</keyword>
<dbReference type="InterPro" id="IPR000792">
    <property type="entry name" value="Tscrpt_reg_LuxR_C"/>
</dbReference>
<evidence type="ECO:0000259" key="5">
    <source>
        <dbReference type="PROSITE" id="PS50110"/>
    </source>
</evidence>
<feature type="modified residue" description="4-aspartylphosphate" evidence="3">
    <location>
        <position position="54"/>
    </location>
</feature>
<proteinExistence type="predicted"/>
<dbReference type="SUPFAM" id="SSF46894">
    <property type="entry name" value="C-terminal effector domain of the bipartite response regulators"/>
    <property type="match status" value="1"/>
</dbReference>
<evidence type="ECO:0000256" key="1">
    <source>
        <dbReference type="ARBA" id="ARBA00022553"/>
    </source>
</evidence>
<dbReference type="CDD" id="cd17535">
    <property type="entry name" value="REC_NarL-like"/>
    <property type="match status" value="1"/>
</dbReference>